<dbReference type="EMBL" id="CM046105">
    <property type="protein sequence ID" value="KAI8434714.1"/>
    <property type="molecule type" value="Genomic_DNA"/>
</dbReference>
<proteinExistence type="predicted"/>
<sequence length="367" mass="40736">MEADSTTFDTSPKEASCETRFPFIVSPENHQLYDSFTTLTDDTSLERQIVEKLQSHGLLQKTVNCPTGKPECKVECKKARVIDRVQWVCSGCGSRQSVRQGSLFQKLQCSLLQALQVILAWSEDADCALVAEHYGVKPRVVNLLYNKLDELAAKEQSSCRLGGGGSVVLAALYPACVDRLSPDTTAQPHRHSVLMLADTNLVPTRYWLHVIKDDNKKTPAYSSMDHEHLKAQIEEVVKEMTLPDSLLVSGWGVPALGGATSTQHLFQHCDHDMQQFLSSRIWRRAVSLCAASRSLCAGAAQRYLGAALFARAPPCSKRRCDCWLQTLPTTPDFAFFSIISDRITSFGIIIISPKFISQNLMSEARRA</sequence>
<reference evidence="1 2" key="1">
    <citation type="journal article" date="2022" name="Genome Biol. Evol.">
        <title>The Spruce Budworm Genome: Reconstructing the Evolutionary History of Antifreeze Proteins.</title>
        <authorList>
            <person name="Beliveau C."/>
            <person name="Gagne P."/>
            <person name="Picq S."/>
            <person name="Vernygora O."/>
            <person name="Keeling C.I."/>
            <person name="Pinkney K."/>
            <person name="Doucet D."/>
            <person name="Wen F."/>
            <person name="Johnston J.S."/>
            <person name="Maaroufi H."/>
            <person name="Boyle B."/>
            <person name="Laroche J."/>
            <person name="Dewar K."/>
            <person name="Juretic N."/>
            <person name="Blackburn G."/>
            <person name="Nisole A."/>
            <person name="Brunet B."/>
            <person name="Brandao M."/>
            <person name="Lumley L."/>
            <person name="Duan J."/>
            <person name="Quan G."/>
            <person name="Lucarotti C.J."/>
            <person name="Roe A.D."/>
            <person name="Sperling F.A.H."/>
            <person name="Levesque R.C."/>
            <person name="Cusson M."/>
        </authorList>
    </citation>
    <scope>NUCLEOTIDE SEQUENCE [LARGE SCALE GENOMIC DNA]</scope>
    <source>
        <strain evidence="1">Glfc:IPQL:Cfum</strain>
    </source>
</reference>
<evidence type="ECO:0000313" key="2">
    <source>
        <dbReference type="Proteomes" id="UP001064048"/>
    </source>
</evidence>
<protein>
    <submittedName>
        <fullName evidence="1">Uncharacterized protein</fullName>
    </submittedName>
</protein>
<name>A0ACC0KE49_CHOFU</name>
<organism evidence="1 2">
    <name type="scientific">Choristoneura fumiferana</name>
    <name type="common">Spruce budworm moth</name>
    <name type="synonym">Archips fumiferana</name>
    <dbReference type="NCBI Taxonomy" id="7141"/>
    <lineage>
        <taxon>Eukaryota</taxon>
        <taxon>Metazoa</taxon>
        <taxon>Ecdysozoa</taxon>
        <taxon>Arthropoda</taxon>
        <taxon>Hexapoda</taxon>
        <taxon>Insecta</taxon>
        <taxon>Pterygota</taxon>
        <taxon>Neoptera</taxon>
        <taxon>Endopterygota</taxon>
        <taxon>Lepidoptera</taxon>
        <taxon>Glossata</taxon>
        <taxon>Ditrysia</taxon>
        <taxon>Tortricoidea</taxon>
        <taxon>Tortricidae</taxon>
        <taxon>Tortricinae</taxon>
        <taxon>Choristoneura</taxon>
    </lineage>
</organism>
<keyword evidence="2" id="KW-1185">Reference proteome</keyword>
<accession>A0ACC0KE49</accession>
<dbReference type="Proteomes" id="UP001064048">
    <property type="component" value="Chromosome 5"/>
</dbReference>
<comment type="caution">
    <text evidence="1">The sequence shown here is derived from an EMBL/GenBank/DDBJ whole genome shotgun (WGS) entry which is preliminary data.</text>
</comment>
<evidence type="ECO:0000313" key="1">
    <source>
        <dbReference type="EMBL" id="KAI8434714.1"/>
    </source>
</evidence>
<gene>
    <name evidence="1" type="ORF">MSG28_003240</name>
</gene>